<dbReference type="InterPro" id="IPR027640">
    <property type="entry name" value="Kinesin-like_fam"/>
</dbReference>
<sequence length="776" mass="85058">MAMDSGASTAVQVAVRIRPDAVGDMSRPVPRPLRTVVAQTSPTALVVEPTLLPSSTQRETRHHFTFDRVFEPEAAQVSVYNASVEPLVRRFLDGYNTTIFAYGQTSSGKSYSMGTSEASEEITEDEALHGELDETIGIIPRAAVQIFESLKNDDDAQSEYTLQASFLELYNEDLIDLLADPDVDAPNQVQIRETRAGEIVWTGLRQRQATCASDVVALLQNGMAIRQTHETEMNTQSSRSHAIFSLSLTRKRKAGPDRARSALGGAASPERAMQTPATPLAPRTPRSGLPTLGARSAFGFQRAATPTRPMTPTRPAQTPRPRRSDEEIVVTTSKLHFVDLAGSERLKRTAATGDRVREGISINSGLHALGNVISTLSDPAKARRATHIPYRDSKLTRLLQDSLGGNAHTLMIACISMLEANVNETLNTLHYAQRARHIRNTVERNQTEAGWGSVEYLQAQVLRLRKELELVRSSNELIMASPEKRSPSMVHSDAEQELLAWQEKYSALSRKNVQLTAELIHLDRQQAAQRTGSAPDFLASAEPVIVEYEKTVDSLEGQLNVMKASLASSEELLLERERALTKANDRAVHAEAQLDALRQTVRDLHERLGVQGEPKLGLDQPSSTPPRRTMSSDGERSFGGVLDYSRDSARRPSDGRRYRVSLTSRASADETPEGSPAGLQASRPDVSADSVQLRTQDTSDDSMLLQPSKDGLDMVAAAERELRQLNLLLEASASPPSDPKTGESMNRVGNLLHWVQQCQCPNATHDGFPCRTCGSS</sequence>
<evidence type="ECO:0000256" key="1">
    <source>
        <dbReference type="ARBA" id="ARBA00004496"/>
    </source>
</evidence>
<dbReference type="PANTHER" id="PTHR47969">
    <property type="entry name" value="CHROMOSOME-ASSOCIATED KINESIN KIF4A-RELATED"/>
    <property type="match status" value="1"/>
</dbReference>
<dbReference type="SMART" id="SM00129">
    <property type="entry name" value="KISc"/>
    <property type="match status" value="1"/>
</dbReference>
<feature type="coiled-coil region" evidence="8">
    <location>
        <begin position="545"/>
        <end position="607"/>
    </location>
</feature>
<dbReference type="GeneID" id="85227888"/>
<evidence type="ECO:0000256" key="7">
    <source>
        <dbReference type="RuleBase" id="RU000394"/>
    </source>
</evidence>
<dbReference type="GO" id="GO:0008017">
    <property type="term" value="F:microtubule binding"/>
    <property type="evidence" value="ECO:0007669"/>
    <property type="project" value="InterPro"/>
</dbReference>
<dbReference type="GO" id="GO:0005875">
    <property type="term" value="C:microtubule associated complex"/>
    <property type="evidence" value="ECO:0007669"/>
    <property type="project" value="TreeGrafter"/>
</dbReference>
<feature type="compositionally biased region" description="Low complexity" evidence="9">
    <location>
        <begin position="275"/>
        <end position="286"/>
    </location>
</feature>
<comment type="subcellular location">
    <subcellularLocation>
        <location evidence="1">Cytoplasm</location>
    </subcellularLocation>
</comment>
<comment type="similarity">
    <text evidence="6 7">Belongs to the TRAFAC class myosin-kinesin ATPase superfamily. Kinesin family.</text>
</comment>
<dbReference type="GO" id="GO:0005737">
    <property type="term" value="C:cytoplasm"/>
    <property type="evidence" value="ECO:0007669"/>
    <property type="project" value="UniProtKB-SubCell"/>
</dbReference>
<evidence type="ECO:0000259" key="10">
    <source>
        <dbReference type="PROSITE" id="PS50067"/>
    </source>
</evidence>
<dbReference type="InterPro" id="IPR027417">
    <property type="entry name" value="P-loop_NTPase"/>
</dbReference>
<reference evidence="11" key="1">
    <citation type="submission" date="2023-03" db="EMBL/GenBank/DDBJ databases">
        <title>Mating type loci evolution in Malassezia.</title>
        <authorList>
            <person name="Coelho M.A."/>
        </authorList>
    </citation>
    <scope>NUCLEOTIDE SEQUENCE</scope>
    <source>
        <strain evidence="11">CBS 9431</strain>
    </source>
</reference>
<dbReference type="PROSITE" id="PS50067">
    <property type="entry name" value="KINESIN_MOTOR_2"/>
    <property type="match status" value="1"/>
</dbReference>
<evidence type="ECO:0000313" key="11">
    <source>
        <dbReference type="EMBL" id="WFD41240.1"/>
    </source>
</evidence>
<dbReference type="InterPro" id="IPR036961">
    <property type="entry name" value="Kinesin_motor_dom_sf"/>
</dbReference>
<evidence type="ECO:0000256" key="2">
    <source>
        <dbReference type="ARBA" id="ARBA00022490"/>
    </source>
</evidence>
<dbReference type="GO" id="GO:0007018">
    <property type="term" value="P:microtubule-based movement"/>
    <property type="evidence" value="ECO:0007669"/>
    <property type="project" value="InterPro"/>
</dbReference>
<dbReference type="Proteomes" id="UP001217754">
    <property type="component" value="Chromosome 9"/>
</dbReference>
<name>A0AAF0F5L4_9BASI</name>
<dbReference type="GO" id="GO:0007052">
    <property type="term" value="P:mitotic spindle organization"/>
    <property type="evidence" value="ECO:0007669"/>
    <property type="project" value="TreeGrafter"/>
</dbReference>
<dbReference type="PROSITE" id="PS00411">
    <property type="entry name" value="KINESIN_MOTOR_1"/>
    <property type="match status" value="1"/>
</dbReference>
<dbReference type="GO" id="GO:0003777">
    <property type="term" value="F:microtubule motor activity"/>
    <property type="evidence" value="ECO:0007669"/>
    <property type="project" value="InterPro"/>
</dbReference>
<dbReference type="InterPro" id="IPR001752">
    <property type="entry name" value="Kinesin_motor_dom"/>
</dbReference>
<accession>A0AAF0F5L4</accession>
<evidence type="ECO:0000256" key="5">
    <source>
        <dbReference type="ARBA" id="ARBA00023054"/>
    </source>
</evidence>
<proteinExistence type="inferred from homology"/>
<dbReference type="PRINTS" id="PR00380">
    <property type="entry name" value="KINESINHEAVY"/>
</dbReference>
<dbReference type="Pfam" id="PF00225">
    <property type="entry name" value="Kinesin"/>
    <property type="match status" value="2"/>
</dbReference>
<keyword evidence="5 8" id="KW-0175">Coiled coil</keyword>
<feature type="compositionally biased region" description="Basic and acidic residues" evidence="9">
    <location>
        <begin position="644"/>
        <end position="657"/>
    </location>
</feature>
<protein>
    <recommendedName>
        <fullName evidence="7">Kinesin-like protein</fullName>
    </recommendedName>
</protein>
<evidence type="ECO:0000256" key="6">
    <source>
        <dbReference type="PROSITE-ProRule" id="PRU00283"/>
    </source>
</evidence>
<dbReference type="GO" id="GO:0005874">
    <property type="term" value="C:microtubule"/>
    <property type="evidence" value="ECO:0007669"/>
    <property type="project" value="UniProtKB-KW"/>
</dbReference>
<dbReference type="EMBL" id="CP119966">
    <property type="protein sequence ID" value="WFD41240.1"/>
    <property type="molecule type" value="Genomic_DNA"/>
</dbReference>
<feature type="compositionally biased region" description="Low complexity" evidence="9">
    <location>
        <begin position="621"/>
        <end position="632"/>
    </location>
</feature>
<dbReference type="SUPFAM" id="SSF52540">
    <property type="entry name" value="P-loop containing nucleoside triphosphate hydrolases"/>
    <property type="match status" value="1"/>
</dbReference>
<organism evidence="11 12">
    <name type="scientific">Malassezia japonica</name>
    <dbReference type="NCBI Taxonomy" id="223818"/>
    <lineage>
        <taxon>Eukaryota</taxon>
        <taxon>Fungi</taxon>
        <taxon>Dikarya</taxon>
        <taxon>Basidiomycota</taxon>
        <taxon>Ustilaginomycotina</taxon>
        <taxon>Malasseziomycetes</taxon>
        <taxon>Malasseziales</taxon>
        <taxon>Malasseziaceae</taxon>
        <taxon>Malassezia</taxon>
    </lineage>
</organism>
<dbReference type="GO" id="GO:0005524">
    <property type="term" value="F:ATP binding"/>
    <property type="evidence" value="ECO:0007669"/>
    <property type="project" value="UniProtKB-UniRule"/>
</dbReference>
<keyword evidence="2" id="KW-0963">Cytoplasm</keyword>
<keyword evidence="7" id="KW-0493">Microtubule</keyword>
<evidence type="ECO:0000313" key="12">
    <source>
        <dbReference type="Proteomes" id="UP001217754"/>
    </source>
</evidence>
<keyword evidence="6 7" id="KW-0505">Motor protein</keyword>
<keyword evidence="12" id="KW-1185">Reference proteome</keyword>
<evidence type="ECO:0000256" key="3">
    <source>
        <dbReference type="ARBA" id="ARBA00022741"/>
    </source>
</evidence>
<gene>
    <name evidence="11" type="ORF">MJAP1_004237</name>
</gene>
<feature type="binding site" evidence="6">
    <location>
        <begin position="103"/>
        <end position="110"/>
    </location>
    <ligand>
        <name>ATP</name>
        <dbReference type="ChEBI" id="CHEBI:30616"/>
    </ligand>
</feature>
<evidence type="ECO:0000256" key="8">
    <source>
        <dbReference type="SAM" id="Coils"/>
    </source>
</evidence>
<dbReference type="GO" id="GO:0051231">
    <property type="term" value="P:spindle elongation"/>
    <property type="evidence" value="ECO:0007669"/>
    <property type="project" value="TreeGrafter"/>
</dbReference>
<evidence type="ECO:0000256" key="4">
    <source>
        <dbReference type="ARBA" id="ARBA00022840"/>
    </source>
</evidence>
<dbReference type="InterPro" id="IPR019821">
    <property type="entry name" value="Kinesin_motor_CS"/>
</dbReference>
<feature type="region of interest" description="Disordered" evidence="9">
    <location>
        <begin position="247"/>
        <end position="327"/>
    </location>
</feature>
<keyword evidence="3 6" id="KW-0547">Nucleotide-binding</keyword>
<feature type="region of interest" description="Disordered" evidence="9">
    <location>
        <begin position="607"/>
        <end position="707"/>
    </location>
</feature>
<dbReference type="Gene3D" id="3.40.850.10">
    <property type="entry name" value="Kinesin motor domain"/>
    <property type="match status" value="1"/>
</dbReference>
<feature type="domain" description="Kinesin motor" evidence="10">
    <location>
        <begin position="10"/>
        <end position="438"/>
    </location>
</feature>
<dbReference type="AlphaFoldDB" id="A0AAF0F5L4"/>
<keyword evidence="4 6" id="KW-0067">ATP-binding</keyword>
<feature type="compositionally biased region" description="Low complexity" evidence="9">
    <location>
        <begin position="302"/>
        <end position="319"/>
    </location>
</feature>
<dbReference type="RefSeq" id="XP_060124137.1">
    <property type="nucleotide sequence ID" value="XM_060268154.1"/>
</dbReference>
<evidence type="ECO:0000256" key="9">
    <source>
        <dbReference type="SAM" id="MobiDB-lite"/>
    </source>
</evidence>
<dbReference type="PANTHER" id="PTHR47969:SF15">
    <property type="entry name" value="CHROMOSOME-ASSOCIATED KINESIN KIF4A-RELATED"/>
    <property type="match status" value="1"/>
</dbReference>